<evidence type="ECO:0000256" key="1">
    <source>
        <dbReference type="ARBA" id="ARBA00022741"/>
    </source>
</evidence>
<keyword evidence="3" id="KW-0175">Coiled coil</keyword>
<organism evidence="6 7">
    <name type="scientific">Ligilactobacillus ruminis</name>
    <dbReference type="NCBI Taxonomy" id="1623"/>
    <lineage>
        <taxon>Bacteria</taxon>
        <taxon>Bacillati</taxon>
        <taxon>Bacillota</taxon>
        <taxon>Bacilli</taxon>
        <taxon>Lactobacillales</taxon>
        <taxon>Lactobacillaceae</taxon>
        <taxon>Ligilactobacillus</taxon>
    </lineage>
</organism>
<evidence type="ECO:0000313" key="6">
    <source>
        <dbReference type="EMBL" id="WDC82504.1"/>
    </source>
</evidence>
<dbReference type="InterPro" id="IPR027417">
    <property type="entry name" value="P-loop_NTPase"/>
</dbReference>
<feature type="coiled-coil region" evidence="3">
    <location>
        <begin position="4"/>
        <end position="44"/>
    </location>
</feature>
<dbReference type="Pfam" id="PF03288">
    <property type="entry name" value="Pox_D5"/>
    <property type="match status" value="1"/>
</dbReference>
<dbReference type="SUPFAM" id="SSF52540">
    <property type="entry name" value="P-loop containing nucleoside triphosphate hydrolases"/>
    <property type="match status" value="1"/>
</dbReference>
<dbReference type="AlphaFoldDB" id="A0AAQ2XL17"/>
<reference evidence="6" key="1">
    <citation type="submission" date="2023-02" db="EMBL/GenBank/DDBJ databases">
        <title>Complete genome sequence of Lactobacillus ruminis CACC888 isolated from Pig feces.</title>
        <authorList>
            <person name="Park S."/>
            <person name="Park M.A."/>
            <person name="Kim D.-H."/>
            <person name="Kim Y."/>
        </authorList>
    </citation>
    <scope>NUCLEOTIDE SEQUENCE</scope>
    <source>
        <strain evidence="6">CACC888</strain>
    </source>
</reference>
<proteinExistence type="predicted"/>
<gene>
    <name evidence="6" type="ORF">PSR59_02400</name>
</gene>
<accession>A0AAQ2XL17</accession>
<dbReference type="Pfam" id="PF19263">
    <property type="entry name" value="DUF5906"/>
    <property type="match status" value="1"/>
</dbReference>
<dbReference type="RefSeq" id="WP_273745278.1">
    <property type="nucleotide sequence ID" value="NZ_CP117692.1"/>
</dbReference>
<sequence>MNILQSVEQAARCGELDLEEQEDKELSETIIQELRDEYPDAKEEGLRKTAELELKRRKDIEELNAKIKALQQPKNLKDLKKKLNFAKKLWLLEHTKHEPKGKTAVTKCPPALSDRIVTDILEKNMVFAVIGEDEADYEKAPLRFYNPDSGLYTQDERILGKLALIIKRDITTSGNRNIMRWLRLEAKEKKLSNGMELIPVGNGVYNRRTQTLSDFNPYFVFTSKIKTEWRADIAEPNINGWTPSKFLLDLANGNPDKAMLLKQILGCCVCVNHITDKAFFLIDDEIGSTGKSTFEQAIINLVGDENAGSLLLKEFEEPFTLATAMDKTVIIGDDNHPGDYNEKSVNFKRMVTGERILVNPKGLPPYTSRSKATVIQSMNSIPKFADTTGGLTRRIVMIKFNHHFKKTPEGDKVKHDYIYRDDVLEWLLHEALETDISIIRQLDESAAELHKMELESDPVLYYMEIYFPLLKSTRIPTYFLFKDFLAHMASENRPSRINQSTFTKRARKYLPPGWKSGKQRPGDGWKDQDRERLNDYISDNPKYHCQPVKPDDPVNCFYQVELVPDKVEQN</sequence>
<dbReference type="PROSITE" id="PS51206">
    <property type="entry name" value="SF3_HELICASE_1"/>
    <property type="match status" value="1"/>
</dbReference>
<protein>
    <submittedName>
        <fullName evidence="6">Phage/plasmid primase, P4 family</fullName>
    </submittedName>
</protein>
<feature type="region of interest" description="Disordered" evidence="4">
    <location>
        <begin position="511"/>
        <end position="530"/>
    </location>
</feature>
<dbReference type="SMART" id="SM00885">
    <property type="entry name" value="D5_N"/>
    <property type="match status" value="1"/>
</dbReference>
<dbReference type="NCBIfam" id="TIGR01613">
    <property type="entry name" value="primase_Cterm"/>
    <property type="match status" value="1"/>
</dbReference>
<evidence type="ECO:0000256" key="4">
    <source>
        <dbReference type="SAM" id="MobiDB-lite"/>
    </source>
</evidence>
<keyword evidence="2" id="KW-0067">ATP-binding</keyword>
<evidence type="ECO:0000313" key="7">
    <source>
        <dbReference type="Proteomes" id="UP001222683"/>
    </source>
</evidence>
<feature type="domain" description="SF3 helicase" evidence="5">
    <location>
        <begin position="256"/>
        <end position="413"/>
    </location>
</feature>
<feature type="compositionally biased region" description="Basic and acidic residues" evidence="4">
    <location>
        <begin position="520"/>
        <end position="530"/>
    </location>
</feature>
<dbReference type="InterPro" id="IPR014818">
    <property type="entry name" value="Phage/plasmid_primase_P4_C"/>
</dbReference>
<dbReference type="EMBL" id="CP117692">
    <property type="protein sequence ID" value="WDC82504.1"/>
    <property type="molecule type" value="Genomic_DNA"/>
</dbReference>
<dbReference type="Pfam" id="PF08706">
    <property type="entry name" value="D5_N"/>
    <property type="match status" value="1"/>
</dbReference>
<dbReference type="Gene3D" id="3.40.50.300">
    <property type="entry name" value="P-loop containing nucleotide triphosphate hydrolases"/>
    <property type="match status" value="1"/>
</dbReference>
<name>A0AAQ2XL17_9LACO</name>
<dbReference type="Proteomes" id="UP001222683">
    <property type="component" value="Chromosome"/>
</dbReference>
<dbReference type="InterPro" id="IPR006500">
    <property type="entry name" value="Helicase_put_C_phage/plasmid"/>
</dbReference>
<dbReference type="InterPro" id="IPR045455">
    <property type="entry name" value="NrS-1_pol-like_helicase"/>
</dbReference>
<dbReference type="GO" id="GO:0005524">
    <property type="term" value="F:ATP binding"/>
    <property type="evidence" value="ECO:0007669"/>
    <property type="project" value="UniProtKB-KW"/>
</dbReference>
<dbReference type="InterPro" id="IPR014015">
    <property type="entry name" value="Helicase_SF3_DNA-vir"/>
</dbReference>
<dbReference type="InterPro" id="IPR004968">
    <property type="entry name" value="DNA_primase/NTPase_C"/>
</dbReference>
<evidence type="ECO:0000259" key="5">
    <source>
        <dbReference type="PROSITE" id="PS51206"/>
    </source>
</evidence>
<keyword evidence="1" id="KW-0547">Nucleotide-binding</keyword>
<evidence type="ECO:0000256" key="2">
    <source>
        <dbReference type="ARBA" id="ARBA00022840"/>
    </source>
</evidence>
<evidence type="ECO:0000256" key="3">
    <source>
        <dbReference type="SAM" id="Coils"/>
    </source>
</evidence>